<keyword evidence="3 5" id="KW-0533">Nickel</keyword>
<accession>A0A9D1T9L3</accession>
<feature type="domain" description="UreE urease accessory N-terminal" evidence="6">
    <location>
        <begin position="6"/>
        <end position="72"/>
    </location>
</feature>
<dbReference type="Gene3D" id="3.30.70.790">
    <property type="entry name" value="UreE, C-terminal domain"/>
    <property type="match status" value="1"/>
</dbReference>
<keyword evidence="2 5" id="KW-0963">Cytoplasm</keyword>
<keyword evidence="4 5" id="KW-0143">Chaperone</keyword>
<dbReference type="HAMAP" id="MF_00822">
    <property type="entry name" value="UreE"/>
    <property type="match status" value="1"/>
</dbReference>
<organism evidence="7 8">
    <name type="scientific">Candidatus Scatomonas pullistercoris</name>
    <dbReference type="NCBI Taxonomy" id="2840920"/>
    <lineage>
        <taxon>Bacteria</taxon>
        <taxon>Bacillati</taxon>
        <taxon>Bacillota</taxon>
        <taxon>Clostridia</taxon>
        <taxon>Lachnospirales</taxon>
        <taxon>Lachnospiraceae</taxon>
        <taxon>Lachnospiraceae incertae sedis</taxon>
        <taxon>Candidatus Scatomonas</taxon>
    </lineage>
</organism>
<dbReference type="CDD" id="cd00571">
    <property type="entry name" value="UreE"/>
    <property type="match status" value="1"/>
</dbReference>
<comment type="subcellular location">
    <subcellularLocation>
        <location evidence="1 5">Cytoplasm</location>
    </subcellularLocation>
</comment>
<evidence type="ECO:0000256" key="5">
    <source>
        <dbReference type="HAMAP-Rule" id="MF_00822"/>
    </source>
</evidence>
<comment type="caution">
    <text evidence="7">The sequence shown here is derived from an EMBL/GenBank/DDBJ whole genome shotgun (WGS) entry which is preliminary data.</text>
</comment>
<dbReference type="SMART" id="SM00988">
    <property type="entry name" value="UreE_N"/>
    <property type="match status" value="1"/>
</dbReference>
<dbReference type="GO" id="GO:0019627">
    <property type="term" value="P:urea metabolic process"/>
    <property type="evidence" value="ECO:0007669"/>
    <property type="project" value="InterPro"/>
</dbReference>
<dbReference type="AlphaFoldDB" id="A0A9D1T9L3"/>
<evidence type="ECO:0000256" key="1">
    <source>
        <dbReference type="ARBA" id="ARBA00004496"/>
    </source>
</evidence>
<dbReference type="GO" id="GO:0016151">
    <property type="term" value="F:nickel cation binding"/>
    <property type="evidence" value="ECO:0007669"/>
    <property type="project" value="UniProtKB-UniRule"/>
</dbReference>
<dbReference type="Proteomes" id="UP000824169">
    <property type="component" value="Unassembled WGS sequence"/>
</dbReference>
<dbReference type="Pfam" id="PF05194">
    <property type="entry name" value="UreE_C"/>
    <property type="match status" value="1"/>
</dbReference>
<dbReference type="EMBL" id="DVOO01000007">
    <property type="protein sequence ID" value="HIV24520.1"/>
    <property type="molecule type" value="Genomic_DNA"/>
</dbReference>
<dbReference type="GO" id="GO:0065003">
    <property type="term" value="P:protein-containing complex assembly"/>
    <property type="evidence" value="ECO:0007669"/>
    <property type="project" value="InterPro"/>
</dbReference>
<dbReference type="GO" id="GO:0051082">
    <property type="term" value="F:unfolded protein binding"/>
    <property type="evidence" value="ECO:0007669"/>
    <property type="project" value="UniProtKB-UniRule"/>
</dbReference>
<gene>
    <name evidence="5" type="primary">ureE</name>
    <name evidence="7" type="ORF">IAB71_01845</name>
</gene>
<dbReference type="InterPro" id="IPR004029">
    <property type="entry name" value="UreE_N"/>
</dbReference>
<reference evidence="7" key="1">
    <citation type="submission" date="2020-10" db="EMBL/GenBank/DDBJ databases">
        <authorList>
            <person name="Gilroy R."/>
        </authorList>
    </citation>
    <scope>NUCLEOTIDE SEQUENCE</scope>
    <source>
        <strain evidence="7">CHK188-20938</strain>
    </source>
</reference>
<dbReference type="Pfam" id="PF02814">
    <property type="entry name" value="UreE_N"/>
    <property type="match status" value="1"/>
</dbReference>
<comment type="similarity">
    <text evidence="5">Belongs to the UreE family.</text>
</comment>
<evidence type="ECO:0000313" key="7">
    <source>
        <dbReference type="EMBL" id="HIV24520.1"/>
    </source>
</evidence>
<dbReference type="GO" id="GO:0006457">
    <property type="term" value="P:protein folding"/>
    <property type="evidence" value="ECO:0007669"/>
    <property type="project" value="InterPro"/>
</dbReference>
<protein>
    <recommendedName>
        <fullName evidence="5">Urease accessory protein UreE</fullName>
    </recommendedName>
</protein>
<dbReference type="SUPFAM" id="SSF69737">
    <property type="entry name" value="Urease metallochaperone UreE, C-terminal domain"/>
    <property type="match status" value="1"/>
</dbReference>
<dbReference type="InterPro" id="IPR007864">
    <property type="entry name" value="UreE_C_dom"/>
</dbReference>
<comment type="function">
    <text evidence="5">Involved in urease metallocenter assembly. Binds nickel. Probably functions as a nickel donor during metallocenter assembly.</text>
</comment>
<evidence type="ECO:0000256" key="3">
    <source>
        <dbReference type="ARBA" id="ARBA00022596"/>
    </source>
</evidence>
<reference evidence="7" key="2">
    <citation type="journal article" date="2021" name="PeerJ">
        <title>Extensive microbial diversity within the chicken gut microbiome revealed by metagenomics and culture.</title>
        <authorList>
            <person name="Gilroy R."/>
            <person name="Ravi A."/>
            <person name="Getino M."/>
            <person name="Pursley I."/>
            <person name="Horton D.L."/>
            <person name="Alikhan N.F."/>
            <person name="Baker D."/>
            <person name="Gharbi K."/>
            <person name="Hall N."/>
            <person name="Watson M."/>
            <person name="Adriaenssens E.M."/>
            <person name="Foster-Nyarko E."/>
            <person name="Jarju S."/>
            <person name="Secka A."/>
            <person name="Antonio M."/>
            <person name="Oren A."/>
            <person name="Chaudhuri R.R."/>
            <person name="La Ragione R."/>
            <person name="Hildebrand F."/>
            <person name="Pallen M.J."/>
        </authorList>
    </citation>
    <scope>NUCLEOTIDE SEQUENCE</scope>
    <source>
        <strain evidence="7">CHK188-20938</strain>
    </source>
</reference>
<dbReference type="PIRSF" id="PIRSF036402">
    <property type="entry name" value="Ureas_acces_UreE"/>
    <property type="match status" value="1"/>
</dbReference>
<dbReference type="InterPro" id="IPR012406">
    <property type="entry name" value="UreE"/>
</dbReference>
<dbReference type="SUPFAM" id="SSF69287">
    <property type="entry name" value="Urease metallochaperone UreE, N-terminal domain"/>
    <property type="match status" value="1"/>
</dbReference>
<sequence length="160" mass="18106">MICEKIIGKLDSQKVSGKKVEYVDIDWDDAFKKIHKKTTDAGTELGIRMDDSVLTRGLQEGDILFEDADRVIAVRIPPCEVIRVRVAPDHGFMAAKVCYEIGNRHAPLFYGKDAYSFITPYNEPMLQMLSKLHGVTAKRAREKLDFDRRISSGAPGHHHH</sequence>
<dbReference type="GO" id="GO:0005737">
    <property type="term" value="C:cytoplasm"/>
    <property type="evidence" value="ECO:0007669"/>
    <property type="project" value="UniProtKB-SubCell"/>
</dbReference>
<proteinExistence type="inferred from homology"/>
<evidence type="ECO:0000256" key="2">
    <source>
        <dbReference type="ARBA" id="ARBA00022490"/>
    </source>
</evidence>
<evidence type="ECO:0000259" key="6">
    <source>
        <dbReference type="SMART" id="SM00988"/>
    </source>
</evidence>
<dbReference type="Gene3D" id="2.60.260.20">
    <property type="entry name" value="Urease metallochaperone UreE, N-terminal domain"/>
    <property type="match status" value="1"/>
</dbReference>
<name>A0A9D1T9L3_9FIRM</name>
<dbReference type="InterPro" id="IPR036118">
    <property type="entry name" value="UreE_N_sf"/>
</dbReference>
<evidence type="ECO:0000313" key="8">
    <source>
        <dbReference type="Proteomes" id="UP000824169"/>
    </source>
</evidence>
<evidence type="ECO:0000256" key="4">
    <source>
        <dbReference type="ARBA" id="ARBA00023186"/>
    </source>
</evidence>